<dbReference type="EMBL" id="JBCGBO010000007">
    <property type="protein sequence ID" value="KAK9186683.1"/>
    <property type="molecule type" value="Genomic_DNA"/>
</dbReference>
<dbReference type="Proteomes" id="UP001428341">
    <property type="component" value="Unassembled WGS sequence"/>
</dbReference>
<comment type="caution">
    <text evidence="1">The sequence shown here is derived from an EMBL/GenBank/DDBJ whole genome shotgun (WGS) entry which is preliminary data.</text>
</comment>
<name>A0AAP0LSP9_9ROSI</name>
<gene>
    <name evidence="1" type="ORF">WN944_018071</name>
</gene>
<evidence type="ECO:0000313" key="2">
    <source>
        <dbReference type="Proteomes" id="UP001428341"/>
    </source>
</evidence>
<organism evidence="1 2">
    <name type="scientific">Citrus x changshan-huyou</name>
    <dbReference type="NCBI Taxonomy" id="2935761"/>
    <lineage>
        <taxon>Eukaryota</taxon>
        <taxon>Viridiplantae</taxon>
        <taxon>Streptophyta</taxon>
        <taxon>Embryophyta</taxon>
        <taxon>Tracheophyta</taxon>
        <taxon>Spermatophyta</taxon>
        <taxon>Magnoliopsida</taxon>
        <taxon>eudicotyledons</taxon>
        <taxon>Gunneridae</taxon>
        <taxon>Pentapetalae</taxon>
        <taxon>rosids</taxon>
        <taxon>malvids</taxon>
        <taxon>Sapindales</taxon>
        <taxon>Rutaceae</taxon>
        <taxon>Aurantioideae</taxon>
        <taxon>Citrus</taxon>
    </lineage>
</organism>
<keyword evidence="2" id="KW-1185">Reference proteome</keyword>
<sequence length="157" mass="18186">MSLTELLIAPLVHSGFLAQQKLSQYDQDHGCVLTNALKLLLKDNPLSVPPFLQPVIDPVWTIPWRHHARHEPKLDNFFNEAMASDARSARLILPNRHPMCRVKRRRIIVLKPSCNMLPWCCQNRIKHGLQERSCDQTAVFKEKFRRIGENVSLDRFG</sequence>
<proteinExistence type="predicted"/>
<evidence type="ECO:0000313" key="1">
    <source>
        <dbReference type="EMBL" id="KAK9186683.1"/>
    </source>
</evidence>
<protein>
    <submittedName>
        <fullName evidence="1">Uncharacterized protein</fullName>
    </submittedName>
</protein>
<reference evidence="1 2" key="1">
    <citation type="submission" date="2024-05" db="EMBL/GenBank/DDBJ databases">
        <title>Haplotype-resolved chromosome-level genome assembly of Huyou (Citrus changshanensis).</title>
        <authorList>
            <person name="Miao C."/>
            <person name="Chen W."/>
            <person name="Wu Y."/>
            <person name="Wang L."/>
            <person name="Zhao S."/>
            <person name="Grierson D."/>
            <person name="Xu C."/>
            <person name="Chen K."/>
        </authorList>
    </citation>
    <scope>NUCLEOTIDE SEQUENCE [LARGE SCALE GENOMIC DNA]</scope>
    <source>
        <strain evidence="1">01-14</strain>
        <tissue evidence="1">Leaf</tissue>
    </source>
</reference>
<accession>A0AAP0LSP9</accession>
<dbReference type="AlphaFoldDB" id="A0AAP0LSP9"/>